<dbReference type="SMART" id="SM00220">
    <property type="entry name" value="S_TKc"/>
    <property type="match status" value="1"/>
</dbReference>
<keyword evidence="6 7" id="KW-0067">ATP-binding</keyword>
<reference evidence="10" key="1">
    <citation type="submission" date="2023-02" db="EMBL/GenBank/DDBJ databases">
        <title>Genome of toxic invasive species Heracleum sosnowskyi carries increased number of genes despite the absence of recent whole-genome duplications.</title>
        <authorList>
            <person name="Schelkunov M."/>
            <person name="Shtratnikova V."/>
            <person name="Makarenko M."/>
            <person name="Klepikova A."/>
            <person name="Omelchenko D."/>
            <person name="Novikova G."/>
            <person name="Obukhova E."/>
            <person name="Bogdanov V."/>
            <person name="Penin A."/>
            <person name="Logacheva M."/>
        </authorList>
    </citation>
    <scope>NUCLEOTIDE SEQUENCE</scope>
    <source>
        <strain evidence="10">Hsosn_3</strain>
        <tissue evidence="10">Leaf</tissue>
    </source>
</reference>
<dbReference type="GO" id="GO:0005524">
    <property type="term" value="F:ATP binding"/>
    <property type="evidence" value="ECO:0007669"/>
    <property type="project" value="UniProtKB-UniRule"/>
</dbReference>
<evidence type="ECO:0000256" key="4">
    <source>
        <dbReference type="ARBA" id="ARBA00022741"/>
    </source>
</evidence>
<dbReference type="Gene3D" id="3.30.200.20">
    <property type="entry name" value="Phosphorylase Kinase, domain 1"/>
    <property type="match status" value="1"/>
</dbReference>
<dbReference type="PROSITE" id="PS00108">
    <property type="entry name" value="PROTEIN_KINASE_ST"/>
    <property type="match status" value="1"/>
</dbReference>
<dbReference type="GO" id="GO:0008353">
    <property type="term" value="F:RNA polymerase II CTD heptapeptide repeat kinase activity"/>
    <property type="evidence" value="ECO:0007669"/>
    <property type="project" value="TreeGrafter"/>
</dbReference>
<dbReference type="PANTHER" id="PTHR24056:SF228">
    <property type="entry name" value="PROTEIN IMPAIRED IN BABA-INDUCED STERILITY 1"/>
    <property type="match status" value="1"/>
</dbReference>
<accession>A0AAD8HWT8</accession>
<keyword evidence="5" id="KW-0418">Kinase</keyword>
<feature type="domain" description="Protein kinase" evidence="9">
    <location>
        <begin position="111"/>
        <end position="403"/>
    </location>
</feature>
<feature type="binding site" evidence="7">
    <location>
        <position position="140"/>
    </location>
    <ligand>
        <name>ATP</name>
        <dbReference type="ChEBI" id="CHEBI:30616"/>
    </ligand>
</feature>
<dbReference type="AlphaFoldDB" id="A0AAD8HWT8"/>
<keyword evidence="4 7" id="KW-0547">Nucleotide-binding</keyword>
<dbReference type="Gene3D" id="1.10.510.10">
    <property type="entry name" value="Transferase(Phosphotransferase) domain 1"/>
    <property type="match status" value="1"/>
</dbReference>
<dbReference type="InterPro" id="IPR000719">
    <property type="entry name" value="Prot_kinase_dom"/>
</dbReference>
<comment type="caution">
    <text evidence="10">The sequence shown here is derived from an EMBL/GenBank/DDBJ whole genome shotgun (WGS) entry which is preliminary data.</text>
</comment>
<dbReference type="CDD" id="cd07840">
    <property type="entry name" value="STKc_CDK9_like"/>
    <property type="match status" value="1"/>
</dbReference>
<gene>
    <name evidence="10" type="ORF">POM88_029598</name>
</gene>
<comment type="similarity">
    <text evidence="1">Belongs to the protein kinase superfamily. CMGC Ser/Thr protein kinase family. CDC2/CDKX subfamily.</text>
</comment>
<evidence type="ECO:0000256" key="7">
    <source>
        <dbReference type="PROSITE-ProRule" id="PRU10141"/>
    </source>
</evidence>
<dbReference type="InterPro" id="IPR011009">
    <property type="entry name" value="Kinase-like_dom_sf"/>
</dbReference>
<dbReference type="InterPro" id="IPR050108">
    <property type="entry name" value="CDK"/>
</dbReference>
<reference evidence="10" key="2">
    <citation type="submission" date="2023-05" db="EMBL/GenBank/DDBJ databases">
        <authorList>
            <person name="Schelkunov M.I."/>
        </authorList>
    </citation>
    <scope>NUCLEOTIDE SEQUENCE</scope>
    <source>
        <strain evidence="10">Hsosn_3</strain>
        <tissue evidence="10">Leaf</tissue>
    </source>
</reference>
<organism evidence="10 11">
    <name type="scientific">Heracleum sosnowskyi</name>
    <dbReference type="NCBI Taxonomy" id="360622"/>
    <lineage>
        <taxon>Eukaryota</taxon>
        <taxon>Viridiplantae</taxon>
        <taxon>Streptophyta</taxon>
        <taxon>Embryophyta</taxon>
        <taxon>Tracheophyta</taxon>
        <taxon>Spermatophyta</taxon>
        <taxon>Magnoliopsida</taxon>
        <taxon>eudicotyledons</taxon>
        <taxon>Gunneridae</taxon>
        <taxon>Pentapetalae</taxon>
        <taxon>asterids</taxon>
        <taxon>campanulids</taxon>
        <taxon>Apiales</taxon>
        <taxon>Apiaceae</taxon>
        <taxon>Apioideae</taxon>
        <taxon>apioid superclade</taxon>
        <taxon>Tordylieae</taxon>
        <taxon>Tordyliinae</taxon>
        <taxon>Heracleum</taxon>
    </lineage>
</organism>
<dbReference type="GO" id="GO:0000307">
    <property type="term" value="C:cyclin-dependent protein kinase holoenzyme complex"/>
    <property type="evidence" value="ECO:0007669"/>
    <property type="project" value="TreeGrafter"/>
</dbReference>
<dbReference type="PROSITE" id="PS00107">
    <property type="entry name" value="PROTEIN_KINASE_ATP"/>
    <property type="match status" value="1"/>
</dbReference>
<evidence type="ECO:0000313" key="11">
    <source>
        <dbReference type="Proteomes" id="UP001237642"/>
    </source>
</evidence>
<dbReference type="EMBL" id="JAUIZM010000007">
    <property type="protein sequence ID" value="KAK1373405.1"/>
    <property type="molecule type" value="Genomic_DNA"/>
</dbReference>
<dbReference type="SUPFAM" id="SSF56112">
    <property type="entry name" value="Protein kinase-like (PK-like)"/>
    <property type="match status" value="1"/>
</dbReference>
<dbReference type="GO" id="GO:0005634">
    <property type="term" value="C:nucleus"/>
    <property type="evidence" value="ECO:0007669"/>
    <property type="project" value="TreeGrafter"/>
</dbReference>
<evidence type="ECO:0000256" key="2">
    <source>
        <dbReference type="ARBA" id="ARBA00022527"/>
    </source>
</evidence>
<dbReference type="InterPro" id="IPR008271">
    <property type="entry name" value="Ser/Thr_kinase_AS"/>
</dbReference>
<dbReference type="GO" id="GO:0032968">
    <property type="term" value="P:positive regulation of transcription elongation by RNA polymerase II"/>
    <property type="evidence" value="ECO:0007669"/>
    <property type="project" value="TreeGrafter"/>
</dbReference>
<evidence type="ECO:0000256" key="8">
    <source>
        <dbReference type="SAM" id="MobiDB-lite"/>
    </source>
</evidence>
<feature type="region of interest" description="Disordered" evidence="8">
    <location>
        <begin position="413"/>
        <end position="497"/>
    </location>
</feature>
<dbReference type="InterPro" id="IPR017441">
    <property type="entry name" value="Protein_kinase_ATP_BS"/>
</dbReference>
<keyword evidence="3" id="KW-0808">Transferase</keyword>
<feature type="compositionally biased region" description="Basic and acidic residues" evidence="8">
    <location>
        <begin position="420"/>
        <end position="448"/>
    </location>
</feature>
<protein>
    <submittedName>
        <fullName evidence="10">Protein impaired in BABA-induced sterility 1</fullName>
    </submittedName>
</protein>
<evidence type="ECO:0000259" key="9">
    <source>
        <dbReference type="PROSITE" id="PS50011"/>
    </source>
</evidence>
<evidence type="ECO:0000313" key="10">
    <source>
        <dbReference type="EMBL" id="KAK1373405.1"/>
    </source>
</evidence>
<dbReference type="Proteomes" id="UP001237642">
    <property type="component" value="Unassembled WGS sequence"/>
</dbReference>
<proteinExistence type="inferred from homology"/>
<name>A0AAD8HWT8_9APIA</name>
<dbReference type="PROSITE" id="PS50011">
    <property type="entry name" value="PROTEIN_KINASE_DOM"/>
    <property type="match status" value="1"/>
</dbReference>
<dbReference type="FunFam" id="1.10.510.10:FF:000043">
    <property type="entry name" value="probable serine/threonine-protein kinase At1g54610"/>
    <property type="match status" value="1"/>
</dbReference>
<keyword evidence="2" id="KW-0723">Serine/threonine-protein kinase</keyword>
<evidence type="ECO:0000256" key="1">
    <source>
        <dbReference type="ARBA" id="ARBA00006485"/>
    </source>
</evidence>
<dbReference type="FunFam" id="3.30.200.20:FF:000021">
    <property type="entry name" value="probable serine/threonine-protein kinase At1g54610"/>
    <property type="match status" value="1"/>
</dbReference>
<evidence type="ECO:0000256" key="6">
    <source>
        <dbReference type="ARBA" id="ARBA00022840"/>
    </source>
</evidence>
<feature type="compositionally biased region" description="Basic and acidic residues" evidence="8">
    <location>
        <begin position="474"/>
        <end position="485"/>
    </location>
</feature>
<keyword evidence="11" id="KW-1185">Reference proteome</keyword>
<sequence length="693" mass="77797">MGCKSSKQSVFVTSSLDNAGLDQNMGRVRRDDGSVMEYDVSKRKDMIKSNSCRASRPGPPAGVFKTESFRLGGNIINHTQGEQVAAGWPKWLSASAAESVQGLVPLKPESFKKLDEIGQGTYSNVYRARNLDTGMIVALKKVRFDNCEPESVRFMAREISILRRLNHPNIIKLEGIVTSRVSSSIYLVFEYMEHDISGLLSSPDIQFSEAQVKCYMKQLLTGLEHCHSRGVMHRDIKGANLLVNNEGVLKLADFGLANFCRVAKRNPLTSRVVNPLTSRVVTLWYRPPELLLGATDYGPFVDIWSVGCLFAELFIGTPILRGRTEVEQLHKIFKLCGSPNENYWRKAKICHATLYKPPKPYKSSLWESFKELPTTAVSLIETLLSVEPKLRGTATSALESQYFTTEPYACDPSSLPKYQPSKEIDAKHHEEIKRKQSEKKSRGPETTRKMTRNQNVSAFAPKNLPARNSVSYEIRGHGLDNEKGVRLQPRKPSTDSKEVASYLKISSPGHNSYSGQLDFSGSSGFAWSKQRPDNLSASSRWTSSSRNIKFEPSGALHSSQNIDSWLHKNVEVLHGNRASSARYNSNKLASSARYDSYKLAKKNSLLEGPEELSQALYQIEELAKKRFISDLQDHKDEDDISGPLSSQSHKVDKLLNQHERHIHQEVVAGGNRIQEDRPVNRVMVLIQVRKFKA</sequence>
<dbReference type="Pfam" id="PF00069">
    <property type="entry name" value="Pkinase"/>
    <property type="match status" value="1"/>
</dbReference>
<dbReference type="PANTHER" id="PTHR24056">
    <property type="entry name" value="CELL DIVISION PROTEIN KINASE"/>
    <property type="match status" value="1"/>
</dbReference>
<evidence type="ECO:0000256" key="3">
    <source>
        <dbReference type="ARBA" id="ARBA00022679"/>
    </source>
</evidence>
<evidence type="ECO:0000256" key="5">
    <source>
        <dbReference type="ARBA" id="ARBA00022777"/>
    </source>
</evidence>